<dbReference type="SUPFAM" id="SSF50249">
    <property type="entry name" value="Nucleic acid-binding proteins"/>
    <property type="match status" value="1"/>
</dbReference>
<evidence type="ECO:0000259" key="2">
    <source>
        <dbReference type="Pfam" id="PF12172"/>
    </source>
</evidence>
<organism evidence="3 4">
    <name type="scientific">Pseudonocardia nematodicida</name>
    <dbReference type="NCBI Taxonomy" id="1206997"/>
    <lineage>
        <taxon>Bacteria</taxon>
        <taxon>Bacillati</taxon>
        <taxon>Actinomycetota</taxon>
        <taxon>Actinomycetes</taxon>
        <taxon>Pseudonocardiales</taxon>
        <taxon>Pseudonocardiaceae</taxon>
        <taxon>Pseudonocardia</taxon>
    </lineage>
</organism>
<sequence length="247" mass="27123">MTETRFPDVPDDLAEVVDRHGRAVAALDNETVLADFRKDRIGQLLGSARPPDGLHAAELLSIEPGPDSLYTAHIRYTGAGGAQAVFRSRWIAMDGTWRVTQVRNVPDTPPVTPFAEPSADGLDTPHWAGLAQRELRIQHCPACGEWIWSPRPICPSCHHDELEWPSVDPTGTVYAWTRTWQPFHPSATGHLPYVVVAVELPAAGNRRVVGVLLDGDGADVRIGQHVTAEFDHSADAAAYPLLRWRLS</sequence>
<protein>
    <submittedName>
        <fullName evidence="3">Zinc ribbon domain-containing protein</fullName>
    </submittedName>
</protein>
<dbReference type="SUPFAM" id="SSF54427">
    <property type="entry name" value="NTF2-like"/>
    <property type="match status" value="1"/>
</dbReference>
<dbReference type="Pfam" id="PF12172">
    <property type="entry name" value="zf-ChsH2"/>
    <property type="match status" value="1"/>
</dbReference>
<name>A0ABV1K7S1_9PSEU</name>
<accession>A0ABV1K7S1</accession>
<proteinExistence type="predicted"/>
<dbReference type="Proteomes" id="UP001494902">
    <property type="component" value="Unassembled WGS sequence"/>
</dbReference>
<dbReference type="PANTHER" id="PTHR34075">
    <property type="entry name" value="BLR3430 PROTEIN"/>
    <property type="match status" value="1"/>
</dbReference>
<dbReference type="InterPro" id="IPR012340">
    <property type="entry name" value="NA-bd_OB-fold"/>
</dbReference>
<dbReference type="InterPro" id="IPR022002">
    <property type="entry name" value="ChsH2_Znr"/>
</dbReference>
<dbReference type="Gene3D" id="6.10.30.10">
    <property type="match status" value="1"/>
</dbReference>
<dbReference type="PANTHER" id="PTHR34075:SF5">
    <property type="entry name" value="BLR3430 PROTEIN"/>
    <property type="match status" value="1"/>
</dbReference>
<gene>
    <name evidence="3" type="ORF">WIS52_05400</name>
</gene>
<dbReference type="Pfam" id="PF01796">
    <property type="entry name" value="OB_ChsH2_C"/>
    <property type="match status" value="1"/>
</dbReference>
<dbReference type="InterPro" id="IPR052513">
    <property type="entry name" value="Thioester_dehydratase-like"/>
</dbReference>
<dbReference type="RefSeq" id="WP_349296992.1">
    <property type="nucleotide sequence ID" value="NZ_JBEDNQ010000002.1"/>
</dbReference>
<evidence type="ECO:0000313" key="4">
    <source>
        <dbReference type="Proteomes" id="UP001494902"/>
    </source>
</evidence>
<comment type="caution">
    <text evidence="3">The sequence shown here is derived from an EMBL/GenBank/DDBJ whole genome shotgun (WGS) entry which is preliminary data.</text>
</comment>
<reference evidence="3 4" key="1">
    <citation type="submission" date="2024-03" db="EMBL/GenBank/DDBJ databases">
        <title>Draft genome sequence of Pseudonocardia nematodicida JCM 31783.</title>
        <authorList>
            <person name="Butdee W."/>
            <person name="Duangmal K."/>
        </authorList>
    </citation>
    <scope>NUCLEOTIDE SEQUENCE [LARGE SCALE GENOMIC DNA]</scope>
    <source>
        <strain evidence="3 4">JCM 31783</strain>
    </source>
</reference>
<dbReference type="EMBL" id="JBEDNQ010000002">
    <property type="protein sequence ID" value="MEQ3549898.1"/>
    <property type="molecule type" value="Genomic_DNA"/>
</dbReference>
<evidence type="ECO:0000259" key="1">
    <source>
        <dbReference type="Pfam" id="PF01796"/>
    </source>
</evidence>
<evidence type="ECO:0000313" key="3">
    <source>
        <dbReference type="EMBL" id="MEQ3549898.1"/>
    </source>
</evidence>
<keyword evidence="4" id="KW-1185">Reference proteome</keyword>
<dbReference type="InterPro" id="IPR032710">
    <property type="entry name" value="NTF2-like_dom_sf"/>
</dbReference>
<feature type="domain" description="ChsH2 rubredoxin-like zinc ribbon" evidence="2">
    <location>
        <begin position="127"/>
        <end position="163"/>
    </location>
</feature>
<feature type="domain" description="ChsH2 C-terminal OB-fold" evidence="1">
    <location>
        <begin position="164"/>
        <end position="231"/>
    </location>
</feature>
<dbReference type="InterPro" id="IPR002878">
    <property type="entry name" value="ChsH2_C"/>
</dbReference>